<reference evidence="4" key="3">
    <citation type="submission" date="2005-09" db="EMBL/GenBank/DDBJ databases">
        <authorList>
            <person name="Mural R.J."/>
            <person name="Li P.W."/>
            <person name="Adams M.D."/>
            <person name="Amanatides P.G."/>
            <person name="Baden-Tillson H."/>
            <person name="Barnstead M."/>
            <person name="Chin S.H."/>
            <person name="Dew I."/>
            <person name="Evans C.A."/>
            <person name="Ferriera S."/>
            <person name="Flanigan M."/>
            <person name="Fosler C."/>
            <person name="Glodek A."/>
            <person name="Gu Z."/>
            <person name="Holt R.A."/>
            <person name="Jennings D."/>
            <person name="Kraft C.L."/>
            <person name="Lu F."/>
            <person name="Nguyen T."/>
            <person name="Nusskern D.R."/>
            <person name="Pfannkoch C.M."/>
            <person name="Sitter C."/>
            <person name="Sutton G.G."/>
            <person name="Venter J.C."/>
            <person name="Wang Z."/>
            <person name="Woodage T."/>
            <person name="Zheng X.H."/>
            <person name="Zhong F."/>
        </authorList>
    </citation>
    <scope>NUCLEOTIDE SEQUENCE [LARGE SCALE GENOMIC DNA]</scope>
    <source>
        <strain evidence="3">BN</strain>
        <strain evidence="4">BN, Sprague-Dawley</strain>
    </source>
</reference>
<protein>
    <submittedName>
        <fullName evidence="2">RCG62115, isoform CRA_a</fullName>
    </submittedName>
</protein>
<evidence type="ECO:0000256" key="1">
    <source>
        <dbReference type="SAM" id="MobiDB-lite"/>
    </source>
</evidence>
<feature type="compositionally biased region" description="Basic and acidic residues" evidence="1">
    <location>
        <begin position="72"/>
        <end position="85"/>
    </location>
</feature>
<reference evidence="2" key="1">
    <citation type="journal article" date="2005" name="Genome Res.">
        <title>Gene and alternative splicing annotation with AIR.</title>
        <authorList>
            <person name="Florea L."/>
            <person name="Di Francesco V."/>
            <person name="Miller J."/>
            <person name="Turner R."/>
            <person name="Yao A."/>
            <person name="Harris M."/>
            <person name="Walenz B."/>
            <person name="Mobarry C."/>
            <person name="Merkulov G.V."/>
            <person name="Charlab R."/>
            <person name="Dew I."/>
            <person name="Deng Z."/>
            <person name="Istrail S."/>
            <person name="Li P."/>
            <person name="Sutton G."/>
        </authorList>
    </citation>
    <scope>NUCLEOTIDE SEQUENCE</scope>
    <source>
        <strain evidence="2">BN</strain>
    </source>
</reference>
<name>A6H9G6_RAT</name>
<dbReference type="AlphaFoldDB" id="A6H9G6"/>
<feature type="region of interest" description="Disordered" evidence="1">
    <location>
        <begin position="72"/>
        <end position="94"/>
    </location>
</feature>
<dbReference type="EMBL" id="CH473947">
    <property type="protein sequence ID" value="EDM02671.1"/>
    <property type="molecule type" value="Genomic_DNA"/>
</dbReference>
<evidence type="ECO:0000313" key="2">
    <source>
        <dbReference type="EMBL" id="EDM02671.1"/>
    </source>
</evidence>
<accession>A6H9G6</accession>
<dbReference type="Proteomes" id="UP000234681">
    <property type="component" value="Chromosome 6"/>
</dbReference>
<dbReference type="EMBL" id="CH473947">
    <property type="protein sequence ID" value="EDM02672.1"/>
    <property type="molecule type" value="Genomic_DNA"/>
</dbReference>
<evidence type="ECO:0000313" key="3">
    <source>
        <dbReference type="EMBL" id="EDM02672.1"/>
    </source>
</evidence>
<sequence>MFPLKGGPVEPHFGGLSLSLSKHLHLDQEYFSAQLRSTGRSLIAGPERAQRLGHKNRHFIISSGPLSLVGGKDYRLKGGREKGQEEEAGEGGMKKGRGVGIVPCVEGENSYGWVSEYCVQLFESSS</sequence>
<proteinExistence type="predicted"/>
<dbReference type="EMBL" id="CH473947">
    <property type="protein sequence ID" value="EDM02673.1"/>
    <property type="molecule type" value="Genomic_DNA"/>
</dbReference>
<organism evidence="2 4">
    <name type="scientific">Rattus norvegicus</name>
    <name type="common">Rat</name>
    <dbReference type="NCBI Taxonomy" id="10116"/>
    <lineage>
        <taxon>Eukaryota</taxon>
        <taxon>Metazoa</taxon>
        <taxon>Chordata</taxon>
        <taxon>Craniata</taxon>
        <taxon>Vertebrata</taxon>
        <taxon>Euteleostomi</taxon>
        <taxon>Mammalia</taxon>
        <taxon>Eutheria</taxon>
        <taxon>Euarchontoglires</taxon>
        <taxon>Glires</taxon>
        <taxon>Rodentia</taxon>
        <taxon>Myomorpha</taxon>
        <taxon>Muroidea</taxon>
        <taxon>Muridae</taxon>
        <taxon>Murinae</taxon>
        <taxon>Rattus</taxon>
    </lineage>
</organism>
<gene>
    <name evidence="2" type="ORF">rCG_62115</name>
</gene>
<evidence type="ECO:0000313" key="4">
    <source>
        <dbReference type="Proteomes" id="UP000234681"/>
    </source>
</evidence>
<reference evidence="2" key="2">
    <citation type="submission" date="2005-07" db="EMBL/GenBank/DDBJ databases">
        <authorList>
            <person name="Mural R.J."/>
            <person name="Li P.W."/>
            <person name="Adams M.D."/>
            <person name="Amanatides P.G."/>
            <person name="Baden-Tillson H."/>
            <person name="Barnstead M."/>
            <person name="Chin S.H."/>
            <person name="Dew I."/>
            <person name="Evans C.A."/>
            <person name="Ferriera S."/>
            <person name="Flanigan M."/>
            <person name="Fosler C."/>
            <person name="Glodek A."/>
            <person name="Gu Z."/>
            <person name="Holt R.A."/>
            <person name="Jennings D."/>
            <person name="Kraft C.L."/>
            <person name="Lu F."/>
            <person name="Nguyen T."/>
            <person name="Nusskern D.R."/>
            <person name="Pfannkoch C.M."/>
            <person name="Sitter C."/>
            <person name="Sutton G.G."/>
            <person name="Venter J.C."/>
            <person name="Wang Z."/>
            <person name="Woodage T."/>
            <person name="Zheng X.H."/>
            <person name="Zhong F."/>
        </authorList>
    </citation>
    <scope>NUCLEOTIDE SEQUENCE</scope>
    <source>
        <strain evidence="2">BN</strain>
    </source>
</reference>